<organism evidence="2 3">
    <name type="scientific">Nocardia stercoris</name>
    <dbReference type="NCBI Taxonomy" id="2483361"/>
    <lineage>
        <taxon>Bacteria</taxon>
        <taxon>Bacillati</taxon>
        <taxon>Actinomycetota</taxon>
        <taxon>Actinomycetes</taxon>
        <taxon>Mycobacteriales</taxon>
        <taxon>Nocardiaceae</taxon>
        <taxon>Nocardia</taxon>
    </lineage>
</organism>
<sequence>MSADIVLFLIWAGVALVLWRLAVTESAAAQEPPARRPRRTTTTGHRPGSAGSPGPDRAGGPRRAAETDSGTGDSGPG</sequence>
<dbReference type="Proteomes" id="UP000279275">
    <property type="component" value="Unassembled WGS sequence"/>
</dbReference>
<accession>A0A3M2L7M6</accession>
<gene>
    <name evidence="2" type="ORF">EBN03_10565</name>
</gene>
<keyword evidence="3" id="KW-1185">Reference proteome</keyword>
<evidence type="ECO:0000256" key="1">
    <source>
        <dbReference type="SAM" id="MobiDB-lite"/>
    </source>
</evidence>
<evidence type="ECO:0000313" key="3">
    <source>
        <dbReference type="Proteomes" id="UP000279275"/>
    </source>
</evidence>
<proteinExistence type="predicted"/>
<protein>
    <submittedName>
        <fullName evidence="2">Uncharacterized protein</fullName>
    </submittedName>
</protein>
<evidence type="ECO:0000313" key="2">
    <source>
        <dbReference type="EMBL" id="RMI33547.1"/>
    </source>
</evidence>
<dbReference type="RefSeq" id="WP_122187746.1">
    <property type="nucleotide sequence ID" value="NZ_RFFH01000003.1"/>
</dbReference>
<dbReference type="AlphaFoldDB" id="A0A3M2L7M6"/>
<reference evidence="2 3" key="1">
    <citation type="submission" date="2018-10" db="EMBL/GenBank/DDBJ databases">
        <title>Isolation from cow dung.</title>
        <authorList>
            <person name="Ling L."/>
        </authorList>
    </citation>
    <scope>NUCLEOTIDE SEQUENCE [LARGE SCALE GENOMIC DNA]</scope>
    <source>
        <strain evidence="2 3">NEAU-LL90</strain>
    </source>
</reference>
<dbReference type="EMBL" id="RFFH01000003">
    <property type="protein sequence ID" value="RMI33547.1"/>
    <property type="molecule type" value="Genomic_DNA"/>
</dbReference>
<comment type="caution">
    <text evidence="2">The sequence shown here is derived from an EMBL/GenBank/DDBJ whole genome shotgun (WGS) entry which is preliminary data.</text>
</comment>
<name>A0A3M2L7M6_9NOCA</name>
<feature type="region of interest" description="Disordered" evidence="1">
    <location>
        <begin position="25"/>
        <end position="77"/>
    </location>
</feature>